<evidence type="ECO:0000256" key="1">
    <source>
        <dbReference type="ARBA" id="ARBA00004976"/>
    </source>
</evidence>
<organism evidence="3 4">
    <name type="scientific">Anaerobutyricum hallii</name>
    <dbReference type="NCBI Taxonomy" id="39488"/>
    <lineage>
        <taxon>Bacteria</taxon>
        <taxon>Bacillati</taxon>
        <taxon>Bacillota</taxon>
        <taxon>Clostridia</taxon>
        <taxon>Lachnospirales</taxon>
        <taxon>Lachnospiraceae</taxon>
        <taxon>Anaerobutyricum</taxon>
    </lineage>
</organism>
<proteinExistence type="predicted"/>
<protein>
    <submittedName>
        <fullName evidence="3">GTP pyrophosphokinase ywaC</fullName>
        <ecNumber evidence="3">2.7.6.5</ecNumber>
    </submittedName>
</protein>
<dbReference type="EMBL" id="CYYC01000004">
    <property type="protein sequence ID" value="CUM83717.1"/>
    <property type="molecule type" value="Genomic_DNA"/>
</dbReference>
<dbReference type="Proteomes" id="UP000095390">
    <property type="component" value="Unassembled WGS sequence"/>
</dbReference>
<evidence type="ECO:0000313" key="4">
    <source>
        <dbReference type="Proteomes" id="UP000095390"/>
    </source>
</evidence>
<reference evidence="3 4" key="1">
    <citation type="submission" date="2015-09" db="EMBL/GenBank/DDBJ databases">
        <authorList>
            <consortium name="Pathogen Informatics"/>
        </authorList>
    </citation>
    <scope>NUCLEOTIDE SEQUENCE [LARGE SCALE GENOMIC DNA]</scope>
    <source>
        <strain evidence="3 4">2789STDY5834966</strain>
    </source>
</reference>
<keyword evidence="3" id="KW-0808">Transferase</keyword>
<dbReference type="AlphaFoldDB" id="A0A173S1D8"/>
<dbReference type="PANTHER" id="PTHR47837">
    <property type="entry name" value="GTP PYROPHOSPHOKINASE YJBM"/>
    <property type="match status" value="1"/>
</dbReference>
<dbReference type="GO" id="GO:0008728">
    <property type="term" value="F:GTP diphosphokinase activity"/>
    <property type="evidence" value="ECO:0007669"/>
    <property type="project" value="UniProtKB-EC"/>
</dbReference>
<dbReference type="CDD" id="cd05399">
    <property type="entry name" value="NT_Rel-Spo_like"/>
    <property type="match status" value="1"/>
</dbReference>
<dbReference type="UniPathway" id="UPA00908">
    <property type="reaction ID" value="UER00884"/>
</dbReference>
<dbReference type="SUPFAM" id="SSF81301">
    <property type="entry name" value="Nucleotidyltransferase"/>
    <property type="match status" value="1"/>
</dbReference>
<dbReference type="SMART" id="SM00954">
    <property type="entry name" value="RelA_SpoT"/>
    <property type="match status" value="1"/>
</dbReference>
<gene>
    <name evidence="3" type="primary">ywaC_2</name>
    <name evidence="3" type="ORF">ERS852578_00576</name>
</gene>
<dbReference type="GO" id="GO:0016301">
    <property type="term" value="F:kinase activity"/>
    <property type="evidence" value="ECO:0007669"/>
    <property type="project" value="UniProtKB-KW"/>
</dbReference>
<sequence>MEQRKKIFGALDDLMRSPIGDRLRERVFRELSTKEIHDLLQREQKPYKELMAYYQCALMEVETKFRVLNEQFSLAHDRNPIESIKTRVKSLESITEKLNRRNLPFSTQSIEENLTDIAGIRIICSFREDIYFLADCLLEQDDITLIQRKDYIENPKENGYRSLHLIVEVPIFLEHKKKMMKVEVQLRTIAMDFWASLEHKLKYKKDIASDQLTADLKKCADESAALDLKMDAIRKEIEVLKAPEAKAIGREVKHLPGGILNENQ</sequence>
<dbReference type="PANTHER" id="PTHR47837:SF2">
    <property type="entry name" value="GTP PYROPHOSPHOKINASE YWAC"/>
    <property type="match status" value="1"/>
</dbReference>
<accession>A0A173S1D8</accession>
<dbReference type="GeneID" id="75048647"/>
<dbReference type="Gene3D" id="1.10.287.860">
    <property type="entry name" value="Nucleotidyltransferase"/>
    <property type="match status" value="1"/>
</dbReference>
<feature type="domain" description="RelA/SpoT" evidence="2">
    <location>
        <begin position="86"/>
        <end position="209"/>
    </location>
</feature>
<dbReference type="EC" id="2.7.6.5" evidence="3"/>
<dbReference type="InterPro" id="IPR007685">
    <property type="entry name" value="RelA_SpoT"/>
</dbReference>
<comment type="pathway">
    <text evidence="1">Purine metabolism; ppGpp biosynthesis; ppGpp from GTP: step 1/2.</text>
</comment>
<evidence type="ECO:0000259" key="2">
    <source>
        <dbReference type="SMART" id="SM00954"/>
    </source>
</evidence>
<keyword evidence="3" id="KW-0418">Kinase</keyword>
<dbReference type="GO" id="GO:0015970">
    <property type="term" value="P:guanosine tetraphosphate biosynthetic process"/>
    <property type="evidence" value="ECO:0007669"/>
    <property type="project" value="UniProtKB-UniPathway"/>
</dbReference>
<evidence type="ECO:0000313" key="3">
    <source>
        <dbReference type="EMBL" id="CUM83717.1"/>
    </source>
</evidence>
<dbReference type="InterPro" id="IPR043519">
    <property type="entry name" value="NT_sf"/>
</dbReference>
<dbReference type="Pfam" id="PF04607">
    <property type="entry name" value="RelA_SpoT"/>
    <property type="match status" value="1"/>
</dbReference>
<name>A0A173S1D8_9FIRM</name>
<dbReference type="RefSeq" id="WP_005346489.1">
    <property type="nucleotide sequence ID" value="NZ_CAKXER010000023.1"/>
</dbReference>
<dbReference type="Gene3D" id="3.30.460.10">
    <property type="entry name" value="Beta Polymerase, domain 2"/>
    <property type="match status" value="1"/>
</dbReference>
<dbReference type="InterPro" id="IPR052366">
    <property type="entry name" value="GTP_Pyrophosphokinase"/>
</dbReference>